<keyword evidence="2" id="KW-1185">Reference proteome</keyword>
<proteinExistence type="predicted"/>
<gene>
    <name evidence="1" type="ORF">NFRAN_1392</name>
</gene>
<sequence length="230" mass="26312">MKRGSHIAIFDTFKTYQAKSTRESKRQRGIIAHIALEKDPNAKTRTSIAHMLARKYGIAWQNIYSAIFKDLDEVLIPAKVVREGGRLPTKRGPKALQIEGIPYYELTNTGLLIASTIEETGDIRFRMKLLELYILNSNINNTTRNENTSIINEGILLLSRYAPSFILKIINEYIIAYNRGEIERLDTLDIENLKKVISKQIAIEKELVEACMVLSNDKKELLKNFIEKIS</sequence>
<evidence type="ECO:0000313" key="1">
    <source>
        <dbReference type="EMBL" id="VFJ13714.1"/>
    </source>
</evidence>
<accession>A0A484IFE8</accession>
<protein>
    <submittedName>
        <fullName evidence="1">Uncharacterized protein</fullName>
    </submittedName>
</protein>
<dbReference type="KEGG" id="nfn:NFRAN_1392"/>
<dbReference type="AlphaFoldDB" id="A0A484IFE8"/>
<name>A0A484IFE8_9ARCH</name>
<dbReference type="EMBL" id="LR216287">
    <property type="protein sequence ID" value="VFJ13714.1"/>
    <property type="molecule type" value="Genomic_DNA"/>
</dbReference>
<dbReference type="RefSeq" id="WP_134483700.1">
    <property type="nucleotide sequence ID" value="NZ_LR216287.1"/>
</dbReference>
<dbReference type="Proteomes" id="UP000294299">
    <property type="component" value="Chromosome NFRAN"/>
</dbReference>
<dbReference type="OrthoDB" id="6552at2157"/>
<evidence type="ECO:0000313" key="2">
    <source>
        <dbReference type="Proteomes" id="UP000294299"/>
    </source>
</evidence>
<dbReference type="GeneID" id="39420751"/>
<reference evidence="1 2" key="1">
    <citation type="submission" date="2019-02" db="EMBL/GenBank/DDBJ databases">
        <authorList>
            <person name="Lehtovirta-Morley E L."/>
        </authorList>
    </citation>
    <scope>NUCLEOTIDE SEQUENCE [LARGE SCALE GENOMIC DNA]</scope>
    <source>
        <strain evidence="1">NFRAN1</strain>
    </source>
</reference>
<organism evidence="1 2">
    <name type="scientific">Candidatus Nitrosocosmicus franklandianus</name>
    <dbReference type="NCBI Taxonomy" id="1798806"/>
    <lineage>
        <taxon>Archaea</taxon>
        <taxon>Nitrososphaerota</taxon>
        <taxon>Nitrososphaeria</taxon>
        <taxon>Nitrososphaerales</taxon>
        <taxon>Nitrososphaeraceae</taxon>
        <taxon>Candidatus Nitrosocosmicus</taxon>
    </lineage>
</organism>